<dbReference type="eggNOG" id="ENOG502SBA9">
    <property type="taxonomic scope" value="Eukaryota"/>
</dbReference>
<reference evidence="2 3" key="2">
    <citation type="journal article" date="2008" name="Nature">
        <title>The Phaeodactylum genome reveals the evolutionary history of diatom genomes.</title>
        <authorList>
            <person name="Bowler C."/>
            <person name="Allen A.E."/>
            <person name="Badger J.H."/>
            <person name="Grimwood J."/>
            <person name="Jabbari K."/>
            <person name="Kuo A."/>
            <person name="Maheswari U."/>
            <person name="Martens C."/>
            <person name="Maumus F."/>
            <person name="Otillar R.P."/>
            <person name="Rayko E."/>
            <person name="Salamov A."/>
            <person name="Vandepoele K."/>
            <person name="Beszteri B."/>
            <person name="Gruber A."/>
            <person name="Heijde M."/>
            <person name="Katinka M."/>
            <person name="Mock T."/>
            <person name="Valentin K."/>
            <person name="Verret F."/>
            <person name="Berges J.A."/>
            <person name="Brownlee C."/>
            <person name="Cadoret J.P."/>
            <person name="Chiovitti A."/>
            <person name="Choi C.J."/>
            <person name="Coesel S."/>
            <person name="De Martino A."/>
            <person name="Detter J.C."/>
            <person name="Durkin C."/>
            <person name="Falciatore A."/>
            <person name="Fournet J."/>
            <person name="Haruta M."/>
            <person name="Huysman M.J."/>
            <person name="Jenkins B.D."/>
            <person name="Jiroutova K."/>
            <person name="Jorgensen R.E."/>
            <person name="Joubert Y."/>
            <person name="Kaplan A."/>
            <person name="Kroger N."/>
            <person name="Kroth P.G."/>
            <person name="La Roche J."/>
            <person name="Lindquist E."/>
            <person name="Lommer M."/>
            <person name="Martin-Jezequel V."/>
            <person name="Lopez P.J."/>
            <person name="Lucas S."/>
            <person name="Mangogna M."/>
            <person name="McGinnis K."/>
            <person name="Medlin L.K."/>
            <person name="Montsant A."/>
            <person name="Oudot-Le Secq M.P."/>
            <person name="Napoli C."/>
            <person name="Obornik M."/>
            <person name="Parker M.S."/>
            <person name="Petit J.L."/>
            <person name="Porcel B.M."/>
            <person name="Poulsen N."/>
            <person name="Robison M."/>
            <person name="Rychlewski L."/>
            <person name="Rynearson T.A."/>
            <person name="Schmutz J."/>
            <person name="Shapiro H."/>
            <person name="Siaut M."/>
            <person name="Stanley M."/>
            <person name="Sussman M.R."/>
            <person name="Taylor A.R."/>
            <person name="Vardi A."/>
            <person name="von Dassow P."/>
            <person name="Vyverman W."/>
            <person name="Willis A."/>
            <person name="Wyrwicz L.S."/>
            <person name="Rokhsar D.S."/>
            <person name="Weissenbach J."/>
            <person name="Armbrust E.V."/>
            <person name="Green B.R."/>
            <person name="Van de Peer Y."/>
            <person name="Grigoriev I.V."/>
        </authorList>
    </citation>
    <scope>NUCLEOTIDE SEQUENCE [LARGE SCALE GENOMIC DNA]</scope>
    <source>
        <strain evidence="2 3">CCMP1335</strain>
    </source>
</reference>
<feature type="compositionally biased region" description="Low complexity" evidence="1">
    <location>
        <begin position="154"/>
        <end position="165"/>
    </location>
</feature>
<feature type="compositionally biased region" description="Basic and acidic residues" evidence="1">
    <location>
        <begin position="101"/>
        <end position="116"/>
    </location>
</feature>
<feature type="compositionally biased region" description="Basic and acidic residues" evidence="1">
    <location>
        <begin position="655"/>
        <end position="668"/>
    </location>
</feature>
<dbReference type="InParanoid" id="B8BS43"/>
<feature type="region of interest" description="Disordered" evidence="1">
    <location>
        <begin position="67"/>
        <end position="138"/>
    </location>
</feature>
<gene>
    <name evidence="2" type="ORF">THAPSDRAFT_21025</name>
</gene>
<feature type="compositionally biased region" description="Low complexity" evidence="1">
    <location>
        <begin position="127"/>
        <end position="136"/>
    </location>
</feature>
<evidence type="ECO:0000256" key="1">
    <source>
        <dbReference type="SAM" id="MobiDB-lite"/>
    </source>
</evidence>
<dbReference type="RefSeq" id="XP_002287015.1">
    <property type="nucleotide sequence ID" value="XM_002286979.1"/>
</dbReference>
<dbReference type="GeneID" id="7447654"/>
<keyword evidence="3" id="KW-1185">Reference proteome</keyword>
<dbReference type="AlphaFoldDB" id="B8BS43"/>
<feature type="compositionally biased region" description="Acidic residues" evidence="1">
    <location>
        <begin position="616"/>
        <end position="626"/>
    </location>
</feature>
<feature type="compositionally biased region" description="Polar residues" evidence="1">
    <location>
        <begin position="627"/>
        <end position="641"/>
    </location>
</feature>
<dbReference type="PaxDb" id="35128-Thaps21025"/>
<name>B8BS43_THAPS</name>
<accession>B8BS43</accession>
<evidence type="ECO:0000313" key="2">
    <source>
        <dbReference type="EMBL" id="EED96656.1"/>
    </source>
</evidence>
<dbReference type="KEGG" id="tps:THAPSDRAFT_21025"/>
<protein>
    <submittedName>
        <fullName evidence="2">Uncharacterized protein</fullName>
    </submittedName>
</protein>
<sequence>MTDRNAEIWSTRLQREILALETPTDDDSKKLELLPPFITTVGHTMNIEGGIAKIEFRIDVELTEDDVGVGDGVSNKEVEGGDTTAEGKGATNTTTGEGEMDAEKTVESELEKKDDTNAAEDEKEQSTDTTTSNTTDQPHVILVLDASMYWKPDSNNNNESSSTNNHHPTSYPFQKPLAVVKYGSHLFSGGSTIRNGDEVDIDLDWTPSIHLSDAVTNVALKIRECVKRGEPLHASAKEEGGGEGDDEEGLLSGALLREAREAKESLLETKKAVGAMFSSFGSGIAARGSSFAAKGQSIGKGFLSSTLGESLSSLAKDSEDVAQDSATEKAKAEEEKKVVKSGLPSIGDEIDLSDEPWNNCIGMYSCKAIKRPAFVESAMEEAARKQSKAKEIASPMFATTGSMFSRFAQSAKSVMEESFLMITEQYLVEFKSNRLNIGSGTVTFAIKIDNMAKLKFRREESLSLFFKAATDDPLVYMCLDSALAVQDIQNVLKSHGVKGKHTNAATQRAVQMALNMVQLIQQKEAELIDNPNVDRVNEIMDLYRQAAEKFEQAGDPRHTEVMAHMKRFLNQAFTTSILDGSFVTPESVVPASPEKADAKPVPVGEILEQPSYNLSNDEDDDDDDDIVNTSVSSHGTNNSEPPATPDKLNDSTMQHVEDMFEEAKRDMGDLGLGDDDINNILNSPDAKSVSQNDDDNDDTFAELDAMLSDADAELNELLAS</sequence>
<organism evidence="2 3">
    <name type="scientific">Thalassiosira pseudonana</name>
    <name type="common">Marine diatom</name>
    <name type="synonym">Cyclotella nana</name>
    <dbReference type="NCBI Taxonomy" id="35128"/>
    <lineage>
        <taxon>Eukaryota</taxon>
        <taxon>Sar</taxon>
        <taxon>Stramenopiles</taxon>
        <taxon>Ochrophyta</taxon>
        <taxon>Bacillariophyta</taxon>
        <taxon>Coscinodiscophyceae</taxon>
        <taxon>Thalassiosirophycidae</taxon>
        <taxon>Thalassiosirales</taxon>
        <taxon>Thalassiosiraceae</taxon>
        <taxon>Thalassiosira</taxon>
    </lineage>
</organism>
<dbReference type="EMBL" id="CM000638">
    <property type="protein sequence ID" value="EED96656.1"/>
    <property type="molecule type" value="Genomic_DNA"/>
</dbReference>
<feature type="region of interest" description="Disordered" evidence="1">
    <location>
        <begin position="611"/>
        <end position="699"/>
    </location>
</feature>
<dbReference type="Proteomes" id="UP000001449">
    <property type="component" value="Chromosome 1"/>
</dbReference>
<reference evidence="2 3" key="1">
    <citation type="journal article" date="2004" name="Science">
        <title>The genome of the diatom Thalassiosira pseudonana: ecology, evolution, and metabolism.</title>
        <authorList>
            <person name="Armbrust E.V."/>
            <person name="Berges J.A."/>
            <person name="Bowler C."/>
            <person name="Green B.R."/>
            <person name="Martinez D."/>
            <person name="Putnam N.H."/>
            <person name="Zhou S."/>
            <person name="Allen A.E."/>
            <person name="Apt K.E."/>
            <person name="Bechner M."/>
            <person name="Brzezinski M.A."/>
            <person name="Chaal B.K."/>
            <person name="Chiovitti A."/>
            <person name="Davis A.K."/>
            <person name="Demarest M.S."/>
            <person name="Detter J.C."/>
            <person name="Glavina T."/>
            <person name="Goodstein D."/>
            <person name="Hadi M.Z."/>
            <person name="Hellsten U."/>
            <person name="Hildebrand M."/>
            <person name="Jenkins B.D."/>
            <person name="Jurka J."/>
            <person name="Kapitonov V.V."/>
            <person name="Kroger N."/>
            <person name="Lau W.W."/>
            <person name="Lane T.W."/>
            <person name="Larimer F.W."/>
            <person name="Lippmeier J.C."/>
            <person name="Lucas S."/>
            <person name="Medina M."/>
            <person name="Montsant A."/>
            <person name="Obornik M."/>
            <person name="Parker M.S."/>
            <person name="Palenik B."/>
            <person name="Pazour G.J."/>
            <person name="Richardson P.M."/>
            <person name="Rynearson T.A."/>
            <person name="Saito M.A."/>
            <person name="Schwartz D.C."/>
            <person name="Thamatrakoln K."/>
            <person name="Valentin K."/>
            <person name="Vardi A."/>
            <person name="Wilkerson F.P."/>
            <person name="Rokhsar D.S."/>
        </authorList>
    </citation>
    <scope>NUCLEOTIDE SEQUENCE [LARGE SCALE GENOMIC DNA]</scope>
    <source>
        <strain evidence="2 3">CCMP1335</strain>
    </source>
</reference>
<dbReference type="OMA" id="KHTNAAT"/>
<feature type="region of interest" description="Disordered" evidence="1">
    <location>
        <begin position="585"/>
        <end position="604"/>
    </location>
</feature>
<proteinExistence type="predicted"/>
<evidence type="ECO:0000313" key="3">
    <source>
        <dbReference type="Proteomes" id="UP000001449"/>
    </source>
</evidence>
<dbReference type="HOGENOM" id="CLU_384290_0_0_1"/>
<feature type="region of interest" description="Disordered" evidence="1">
    <location>
        <begin position="150"/>
        <end position="170"/>
    </location>
</feature>